<evidence type="ECO:0000313" key="1">
    <source>
        <dbReference type="EMBL" id="OXU28187.1"/>
    </source>
</evidence>
<proteinExistence type="predicted"/>
<reference evidence="1 2" key="1">
    <citation type="journal article" date="2017" name="Curr. Biol.">
        <title>The Evolution of Venom by Co-option of Single-Copy Genes.</title>
        <authorList>
            <person name="Martinson E.O."/>
            <person name="Mrinalini"/>
            <person name="Kelkar Y.D."/>
            <person name="Chang C.H."/>
            <person name="Werren J.H."/>
        </authorList>
    </citation>
    <scope>NUCLEOTIDE SEQUENCE [LARGE SCALE GENOMIC DNA]</scope>
    <source>
        <strain evidence="1 2">Alberta</strain>
        <tissue evidence="1">Whole body</tissue>
    </source>
</reference>
<comment type="caution">
    <text evidence="1">The sequence shown here is derived from an EMBL/GenBank/DDBJ whole genome shotgun (WGS) entry which is preliminary data.</text>
</comment>
<sequence>MLKAEVSAVRDLSTLEDNQKLCNPAFKDIFTYTTPHELVYSNQILSLRKPLNFRRTPAHCSDNRRRVVDIICITTHYNDAILQRKTIFPVRGSGLTILKIHEYWLVIPLFSAITSSHTIQSLDTLRPNSDENMYYFLIKKI</sequence>
<keyword evidence="2" id="KW-1185">Reference proteome</keyword>
<evidence type="ECO:0000313" key="2">
    <source>
        <dbReference type="Proteomes" id="UP000215335"/>
    </source>
</evidence>
<dbReference type="AlphaFoldDB" id="A0A232FCV9"/>
<accession>A0A232FCV9</accession>
<dbReference type="Proteomes" id="UP000215335">
    <property type="component" value="Unassembled WGS sequence"/>
</dbReference>
<dbReference type="EMBL" id="NNAY01000464">
    <property type="protein sequence ID" value="OXU28187.1"/>
    <property type="molecule type" value="Genomic_DNA"/>
</dbReference>
<gene>
    <name evidence="1" type="ORF">TSAR_002985</name>
</gene>
<protein>
    <submittedName>
        <fullName evidence="1">Uncharacterized protein</fullName>
    </submittedName>
</protein>
<name>A0A232FCV9_9HYME</name>
<organism evidence="1 2">
    <name type="scientific">Trichomalopsis sarcophagae</name>
    <dbReference type="NCBI Taxonomy" id="543379"/>
    <lineage>
        <taxon>Eukaryota</taxon>
        <taxon>Metazoa</taxon>
        <taxon>Ecdysozoa</taxon>
        <taxon>Arthropoda</taxon>
        <taxon>Hexapoda</taxon>
        <taxon>Insecta</taxon>
        <taxon>Pterygota</taxon>
        <taxon>Neoptera</taxon>
        <taxon>Endopterygota</taxon>
        <taxon>Hymenoptera</taxon>
        <taxon>Apocrita</taxon>
        <taxon>Proctotrupomorpha</taxon>
        <taxon>Chalcidoidea</taxon>
        <taxon>Pteromalidae</taxon>
        <taxon>Pteromalinae</taxon>
        <taxon>Trichomalopsis</taxon>
    </lineage>
</organism>